<keyword evidence="4" id="KW-1185">Reference proteome</keyword>
<feature type="transmembrane region" description="Helical" evidence="1">
    <location>
        <begin position="148"/>
        <end position="168"/>
    </location>
</feature>
<feature type="transmembrane region" description="Helical" evidence="1">
    <location>
        <begin position="175"/>
        <end position="196"/>
    </location>
</feature>
<sequence length="506" mass="53206">MPDVLGYLLQGFSTAMELQNLLFAFLGVLLGTLIGVLPGIGPTSGIAMLLPLTTILPPTPAIIMLAGLYYGAMYGGSTTAILVNIPGEASSVPTSLDGYQMARQGRAGPALAICAIASFVAGTVGLIGLTFFAPALAKFALVFGPPEYVGLMLLAFSVVISLSGKSLLKGFVSALLGLAIATIGLDPMTGVARFTFHNTDLLAGIDFISVIIGLFAIAEILMNCEQNCAAVFPQRLHGLMPTRQDLKDSWRAIMRSTGIGFFLGLIPGCSPAVVSFLAYDAEKRLSKQPERFGAGAIEGVAAPEAANNACSSGGFVPLISLGIPSGPALSVLLGGFLMYGLQPGPALFEKNPEFVWALIASMYIGNVMLLILNLPLVGLWVNLLKIPYPMLAPAILVFSFIGAYSVRNNLFDVWVAAGFGILGYLMKKLDYPITPLVLSTILAKLLEVSVKQTLSMSQGSFLILLTRPLTLGLILFAVILTCMSLYGRFSKQAAVQGIVKAGSDPD</sequence>
<feature type="transmembrane region" description="Helical" evidence="1">
    <location>
        <begin position="354"/>
        <end position="374"/>
    </location>
</feature>
<feature type="transmembrane region" description="Helical" evidence="1">
    <location>
        <begin position="21"/>
        <end position="40"/>
    </location>
</feature>
<keyword evidence="1" id="KW-0812">Transmembrane</keyword>
<dbReference type="AlphaFoldDB" id="A0A4R1PWY0"/>
<comment type="caution">
    <text evidence="3">The sequence shown here is derived from an EMBL/GenBank/DDBJ whole genome shotgun (WGS) entry which is preliminary data.</text>
</comment>
<feature type="transmembrane region" description="Helical" evidence="1">
    <location>
        <begin position="410"/>
        <end position="426"/>
    </location>
</feature>
<name>A0A4R1PWY0_9FIRM</name>
<dbReference type="Proteomes" id="UP000295063">
    <property type="component" value="Unassembled WGS sequence"/>
</dbReference>
<protein>
    <submittedName>
        <fullName evidence="3">Putative tricarboxylic transport membrane protein</fullName>
    </submittedName>
</protein>
<keyword evidence="1" id="KW-1133">Transmembrane helix</keyword>
<feature type="transmembrane region" description="Helical" evidence="1">
    <location>
        <begin position="202"/>
        <end position="222"/>
    </location>
</feature>
<feature type="domain" description="DUF112" evidence="2">
    <location>
        <begin position="21"/>
        <end position="438"/>
    </location>
</feature>
<evidence type="ECO:0000313" key="4">
    <source>
        <dbReference type="Proteomes" id="UP000295063"/>
    </source>
</evidence>
<proteinExistence type="predicted"/>
<evidence type="ECO:0000256" key="1">
    <source>
        <dbReference type="SAM" id="Phobius"/>
    </source>
</evidence>
<organism evidence="3 4">
    <name type="scientific">Anaerospora hongkongensis</name>
    <dbReference type="NCBI Taxonomy" id="244830"/>
    <lineage>
        <taxon>Bacteria</taxon>
        <taxon>Bacillati</taxon>
        <taxon>Bacillota</taxon>
        <taxon>Negativicutes</taxon>
        <taxon>Selenomonadales</taxon>
        <taxon>Sporomusaceae</taxon>
        <taxon>Anaerospora</taxon>
    </lineage>
</organism>
<keyword evidence="1" id="KW-0472">Membrane</keyword>
<evidence type="ECO:0000259" key="2">
    <source>
        <dbReference type="Pfam" id="PF01970"/>
    </source>
</evidence>
<dbReference type="EMBL" id="SLUI01000007">
    <property type="protein sequence ID" value="TCL36976.1"/>
    <property type="molecule type" value="Genomic_DNA"/>
</dbReference>
<feature type="transmembrane region" description="Helical" evidence="1">
    <location>
        <begin position="46"/>
        <end position="70"/>
    </location>
</feature>
<dbReference type="Pfam" id="PF01970">
    <property type="entry name" value="TctA"/>
    <property type="match status" value="1"/>
</dbReference>
<evidence type="ECO:0000313" key="3">
    <source>
        <dbReference type="EMBL" id="TCL36976.1"/>
    </source>
</evidence>
<feature type="transmembrane region" description="Helical" evidence="1">
    <location>
        <begin position="259"/>
        <end position="279"/>
    </location>
</feature>
<accession>A0A4R1PWY0</accession>
<dbReference type="RefSeq" id="WP_207900717.1">
    <property type="nucleotide sequence ID" value="NZ_SLUI01000007.1"/>
</dbReference>
<feature type="transmembrane region" description="Helical" evidence="1">
    <location>
        <begin position="462"/>
        <end position="486"/>
    </location>
</feature>
<feature type="transmembrane region" description="Helical" evidence="1">
    <location>
        <begin position="110"/>
        <end position="136"/>
    </location>
</feature>
<reference evidence="3 4" key="1">
    <citation type="submission" date="2019-03" db="EMBL/GenBank/DDBJ databases">
        <title>Genomic Encyclopedia of Type Strains, Phase IV (KMG-IV): sequencing the most valuable type-strain genomes for metagenomic binning, comparative biology and taxonomic classification.</title>
        <authorList>
            <person name="Goeker M."/>
        </authorList>
    </citation>
    <scope>NUCLEOTIDE SEQUENCE [LARGE SCALE GENOMIC DNA]</scope>
    <source>
        <strain evidence="3 4">DSM 15969</strain>
    </source>
</reference>
<feature type="transmembrane region" description="Helical" evidence="1">
    <location>
        <begin position="321"/>
        <end position="342"/>
    </location>
</feature>
<dbReference type="PANTHER" id="PTHR35342:SF5">
    <property type="entry name" value="TRICARBOXYLIC TRANSPORT PROTEIN"/>
    <property type="match status" value="1"/>
</dbReference>
<dbReference type="PANTHER" id="PTHR35342">
    <property type="entry name" value="TRICARBOXYLIC TRANSPORT PROTEIN"/>
    <property type="match status" value="1"/>
</dbReference>
<gene>
    <name evidence="3" type="ORF">EV210_107241</name>
</gene>
<feature type="transmembrane region" description="Helical" evidence="1">
    <location>
        <begin position="386"/>
        <end position="403"/>
    </location>
</feature>
<dbReference type="InterPro" id="IPR002823">
    <property type="entry name" value="DUF112_TM"/>
</dbReference>